<dbReference type="KEGG" id="emt:CPZ25_013475"/>
<gene>
    <name evidence="3" type="ORF">CPZ25_013475</name>
</gene>
<dbReference type="InterPro" id="IPR036188">
    <property type="entry name" value="FAD/NAD-bd_sf"/>
</dbReference>
<keyword evidence="1" id="KW-0560">Oxidoreductase</keyword>
<dbReference type="Pfam" id="PF07992">
    <property type="entry name" value="Pyr_redox_2"/>
    <property type="match status" value="1"/>
</dbReference>
<dbReference type="InterPro" id="IPR023753">
    <property type="entry name" value="FAD/NAD-binding_dom"/>
</dbReference>
<dbReference type="PANTHER" id="PTHR42949:SF3">
    <property type="entry name" value="ANAEROBIC GLYCEROL-3-PHOSPHATE DEHYDROGENASE SUBUNIT B"/>
    <property type="match status" value="1"/>
</dbReference>
<dbReference type="PRINTS" id="PR00368">
    <property type="entry name" value="FADPNR"/>
</dbReference>
<dbReference type="Proteomes" id="UP000218387">
    <property type="component" value="Chromosome"/>
</dbReference>
<proteinExistence type="predicted"/>
<dbReference type="GO" id="GO:0016491">
    <property type="term" value="F:oxidoreductase activity"/>
    <property type="evidence" value="ECO:0007669"/>
    <property type="project" value="UniProtKB-KW"/>
</dbReference>
<dbReference type="SUPFAM" id="SSF51905">
    <property type="entry name" value="FAD/NAD(P)-binding domain"/>
    <property type="match status" value="1"/>
</dbReference>
<dbReference type="PANTHER" id="PTHR42949">
    <property type="entry name" value="ANAEROBIC GLYCEROL-3-PHOSPHATE DEHYDROGENASE SUBUNIT B"/>
    <property type="match status" value="1"/>
</dbReference>
<sequence>MKSYEIVIIGGGPAGLAAAISAKKEGAGDILIVERDKRLGGILNQCIHNGFGLHTFKEELTGPEYAQRFIDDVTRLGIEYKLNTMVVDITEDKVLTIMNSTDGLIKLKAEAIVLAMGCRERPRGALNIPGFRPAGIYSAGTAQRFVNIEGFMPGREIVILGSGDIGLIMARRLTLEGAKVKVVAEIMPYSGGLKRNIVQCLDDYGIPLRLSHTVVNIKGQERVEGVTIAQVDENMKPVPGTEEEYSCDTLLLSVGLIPENELSSQMGVDLDQKTNGPVVNESFETNVEGVFACGNVLHVHDLVDYVSEEAACAGKCAAEYVRKQLKAEAGPVIELATGEGISYTVPRTIDLSRMSETLKVRFRVSGVYENSYISVYFDDKRVKHRKKRIVTPGEMEEIELTRQDLQAEPDLKQILIKIEEA</sequence>
<protein>
    <submittedName>
        <fullName evidence="3">FAD-dependent oxidoreductase</fullName>
    </submittedName>
</protein>
<feature type="domain" description="FAD/NAD(P)-binding" evidence="2">
    <location>
        <begin position="4"/>
        <end position="299"/>
    </location>
</feature>
<dbReference type="RefSeq" id="WP_096918825.1">
    <property type="nucleotide sequence ID" value="NZ_CP029487.1"/>
</dbReference>
<keyword evidence="4" id="KW-1185">Reference proteome</keyword>
<evidence type="ECO:0000259" key="2">
    <source>
        <dbReference type="Pfam" id="PF07992"/>
    </source>
</evidence>
<evidence type="ECO:0000313" key="3">
    <source>
        <dbReference type="EMBL" id="QCT72295.1"/>
    </source>
</evidence>
<dbReference type="AlphaFoldDB" id="A0A4P9CBT3"/>
<reference evidence="3 4" key="1">
    <citation type="submission" date="2018-05" db="EMBL/GenBank/DDBJ databases">
        <title>Genome comparison of Eubacterium sp.</title>
        <authorList>
            <person name="Feng Y."/>
            <person name="Sanchez-Andrea I."/>
            <person name="Stams A.J.M."/>
            <person name="De Vos W.M."/>
        </authorList>
    </citation>
    <scope>NUCLEOTIDE SEQUENCE [LARGE SCALE GENOMIC DNA]</scope>
    <source>
        <strain evidence="3 4">YI</strain>
    </source>
</reference>
<dbReference type="PRINTS" id="PR00411">
    <property type="entry name" value="PNDRDTASEI"/>
</dbReference>
<evidence type="ECO:0000313" key="4">
    <source>
        <dbReference type="Proteomes" id="UP000218387"/>
    </source>
</evidence>
<name>A0A4P9CBT3_EUBML</name>
<evidence type="ECO:0000256" key="1">
    <source>
        <dbReference type="ARBA" id="ARBA00023002"/>
    </source>
</evidence>
<dbReference type="Gene3D" id="3.50.50.60">
    <property type="entry name" value="FAD/NAD(P)-binding domain"/>
    <property type="match status" value="2"/>
</dbReference>
<accession>A0A4P9CBT3</accession>
<dbReference type="EMBL" id="CP029487">
    <property type="protein sequence ID" value="QCT72295.1"/>
    <property type="molecule type" value="Genomic_DNA"/>
</dbReference>
<dbReference type="InterPro" id="IPR051691">
    <property type="entry name" value="Metab_Enz_Cyan_OpOx_G3PDH"/>
</dbReference>
<organism evidence="3 4">
    <name type="scientific">Eubacterium maltosivorans</name>
    <dbReference type="NCBI Taxonomy" id="2041044"/>
    <lineage>
        <taxon>Bacteria</taxon>
        <taxon>Bacillati</taxon>
        <taxon>Bacillota</taxon>
        <taxon>Clostridia</taxon>
        <taxon>Eubacteriales</taxon>
        <taxon>Eubacteriaceae</taxon>
        <taxon>Eubacterium</taxon>
    </lineage>
</organism>